<dbReference type="PANTHER" id="PTHR43791:SF5">
    <property type="entry name" value="MAJOR FACILITATOR SUPERFAMILY (MFS) PROFILE DOMAIN-CONTAINING PROTEIN"/>
    <property type="match status" value="1"/>
</dbReference>
<dbReference type="Gene3D" id="3.40.50.10540">
    <property type="entry name" value="Crotonobetainyl-coa:carnitine coa-transferase, domain 1"/>
    <property type="match status" value="1"/>
</dbReference>
<evidence type="ECO:0000256" key="2">
    <source>
        <dbReference type="ARBA" id="ARBA00008383"/>
    </source>
</evidence>
<name>A0ABR2XF71_9PEZI</name>
<dbReference type="Gene3D" id="3.30.1540.10">
    <property type="entry name" value="formyl-coa transferase, domain 3"/>
    <property type="match status" value="1"/>
</dbReference>
<keyword evidence="6 7" id="KW-0472">Membrane</keyword>
<evidence type="ECO:0000313" key="10">
    <source>
        <dbReference type="Proteomes" id="UP001465668"/>
    </source>
</evidence>
<evidence type="ECO:0000256" key="4">
    <source>
        <dbReference type="ARBA" id="ARBA00022692"/>
    </source>
</evidence>
<feature type="domain" description="Major facilitator superfamily (MFS) profile" evidence="8">
    <location>
        <begin position="513"/>
        <end position="939"/>
    </location>
</feature>
<dbReference type="EMBL" id="JARVKM010000061">
    <property type="protein sequence ID" value="KAK9772470.1"/>
    <property type="molecule type" value="Genomic_DNA"/>
</dbReference>
<dbReference type="Proteomes" id="UP001465668">
    <property type="component" value="Unassembled WGS sequence"/>
</dbReference>
<comment type="caution">
    <text evidence="9">The sequence shown here is derived from an EMBL/GenBank/DDBJ whole genome shotgun (WGS) entry which is preliminary data.</text>
</comment>
<evidence type="ECO:0000256" key="1">
    <source>
        <dbReference type="ARBA" id="ARBA00004141"/>
    </source>
</evidence>
<dbReference type="Pfam" id="PF02515">
    <property type="entry name" value="CoA_transf_3"/>
    <property type="match status" value="1"/>
</dbReference>
<feature type="transmembrane region" description="Helical" evidence="7">
    <location>
        <begin position="880"/>
        <end position="906"/>
    </location>
</feature>
<dbReference type="Gene3D" id="1.20.1250.20">
    <property type="entry name" value="MFS general substrate transporter like domains"/>
    <property type="match status" value="2"/>
</dbReference>
<feature type="transmembrane region" description="Helical" evidence="7">
    <location>
        <begin position="610"/>
        <end position="629"/>
    </location>
</feature>
<dbReference type="PANTHER" id="PTHR43791">
    <property type="entry name" value="PERMEASE-RELATED"/>
    <property type="match status" value="1"/>
</dbReference>
<keyword evidence="3" id="KW-0813">Transport</keyword>
<feature type="transmembrane region" description="Helical" evidence="7">
    <location>
        <begin position="641"/>
        <end position="662"/>
    </location>
</feature>
<evidence type="ECO:0000259" key="8">
    <source>
        <dbReference type="PROSITE" id="PS50850"/>
    </source>
</evidence>
<reference evidence="9 10" key="1">
    <citation type="submission" date="2024-02" db="EMBL/GenBank/DDBJ databases">
        <title>First draft genome assembly of two strains of Seiridium cardinale.</title>
        <authorList>
            <person name="Emiliani G."/>
            <person name="Scali E."/>
        </authorList>
    </citation>
    <scope>NUCLEOTIDE SEQUENCE [LARGE SCALE GENOMIC DNA]</scope>
    <source>
        <strain evidence="9 10">BM-138-000479</strain>
    </source>
</reference>
<evidence type="ECO:0000313" key="9">
    <source>
        <dbReference type="EMBL" id="KAK9772470.1"/>
    </source>
</evidence>
<feature type="transmembrane region" description="Helical" evidence="7">
    <location>
        <begin position="781"/>
        <end position="804"/>
    </location>
</feature>
<organism evidence="9 10">
    <name type="scientific">Seiridium cardinale</name>
    <dbReference type="NCBI Taxonomy" id="138064"/>
    <lineage>
        <taxon>Eukaryota</taxon>
        <taxon>Fungi</taxon>
        <taxon>Dikarya</taxon>
        <taxon>Ascomycota</taxon>
        <taxon>Pezizomycotina</taxon>
        <taxon>Sordariomycetes</taxon>
        <taxon>Xylariomycetidae</taxon>
        <taxon>Amphisphaeriales</taxon>
        <taxon>Sporocadaceae</taxon>
        <taxon>Seiridium</taxon>
    </lineage>
</organism>
<dbReference type="InterPro" id="IPR011701">
    <property type="entry name" value="MFS"/>
</dbReference>
<comment type="similarity">
    <text evidence="2">Belongs to the CoA-transferase III family.</text>
</comment>
<keyword evidence="10" id="KW-1185">Reference proteome</keyword>
<dbReference type="PROSITE" id="PS50850">
    <property type="entry name" value="MFS"/>
    <property type="match status" value="1"/>
</dbReference>
<evidence type="ECO:0000256" key="3">
    <source>
        <dbReference type="ARBA" id="ARBA00022448"/>
    </source>
</evidence>
<keyword evidence="5 7" id="KW-1133">Transmembrane helix</keyword>
<protein>
    <submittedName>
        <fullName evidence="9">Crotonobetainyl-CoA:carnitine CoA-transferase CaiB</fullName>
    </submittedName>
</protein>
<feature type="transmembrane region" description="Helical" evidence="7">
    <location>
        <begin position="810"/>
        <end position="832"/>
    </location>
</feature>
<dbReference type="SUPFAM" id="SSF89796">
    <property type="entry name" value="CoA-transferase family III (CaiB/BaiF)"/>
    <property type="match status" value="1"/>
</dbReference>
<feature type="transmembrane region" description="Helical" evidence="7">
    <location>
        <begin position="747"/>
        <end position="769"/>
    </location>
</feature>
<dbReference type="InterPro" id="IPR044855">
    <property type="entry name" value="CoA-Trfase_III_dom3_sf"/>
</dbReference>
<gene>
    <name evidence="9" type="ORF">SCAR479_10843</name>
</gene>
<feature type="transmembrane region" description="Helical" evidence="7">
    <location>
        <begin position="853"/>
        <end position="874"/>
    </location>
</feature>
<feature type="transmembrane region" description="Helical" evidence="7">
    <location>
        <begin position="674"/>
        <end position="694"/>
    </location>
</feature>
<dbReference type="InterPro" id="IPR023606">
    <property type="entry name" value="CoA-Trfase_III_dom_1_sf"/>
</dbReference>
<dbReference type="InterPro" id="IPR003673">
    <property type="entry name" value="CoA-Trfase_fam_III"/>
</dbReference>
<feature type="transmembrane region" description="Helical" evidence="7">
    <location>
        <begin position="580"/>
        <end position="598"/>
    </location>
</feature>
<comment type="subcellular location">
    <subcellularLocation>
        <location evidence="1">Membrane</location>
        <topology evidence="1">Multi-pass membrane protein</topology>
    </subcellularLocation>
</comment>
<feature type="transmembrane region" description="Helical" evidence="7">
    <location>
        <begin position="538"/>
        <end position="560"/>
    </location>
</feature>
<sequence>MGLRILRNGMIICRHFAGHHSPSPRSCTTLFSDTRARAWCLPAHHTGNNSSLSERQFATTAQSTAQSSGAIDDELPLKGVTVVSLEQAIAAPFCTRQLADLGARVIKIERPGVGDFARDYDTRVKGLSSHFVWTNRSKESLALDLKQPKDLAVLRKLIAKADVLVQNLAPGATDRLGVSYEKLREQHPSLIVCDISGYGSSGPYREKKAYDLLVQSEAGNAAVLSVTGTGKEPAKVGISIADISAAMYAFTNIMGALMRRNKTGKGSRIDISMLESMAEWMSFPLYYTIGGQPGPVPVGASHASIYPYGPFDTGGGGSVMLGIQNEREWTRLCAEVLDNPTLATDVRFVSNSKRVENRDALKKILLDKFATLSAEEVISRLDSAGVANAKVNDMAGLWDHPQLQARKRWAEVRTPVGQIAALLPPGTASVSQVRMDEVPVVGQHTQAILEELGVELGVDDSAMAETGKESTDKGVDFSKAEAGHFEDTQGIESFQDLDTHLDAKIDRKFDLHIVPWLFGIWLFAFIDRSNIGNARLDGLVDDLGIATGTGYNLALLVFYIPYILVDVPSNWVIKHAKAGYYLPALITAWGIVSTFVGFTKSLAGLIVARLFLGAFEGGLLGGIVVYLAMFYQRHQMVRRIGFFYCAAPLSGAFGGLLATGLAQIRFNGYNRWPWIFFIEGIITTLFGVICFFTMPHTPADAKFLTEGERKRALARLRLDSHGATETGDVNEEHFDWHWVKMAFQAPQLWFCCFIWFFLLVPLYSYSLFLPTIIKGLGYTNTIAQLFTVPPNMTAFFFVLATSFLSDRIRARGPIMAAGCVISIAGYVMLLAAKENSGWLSNNLAPHYVRATGVGFLIAFANCAAFVATYIYLATDAPNYVLGHSVCIGALVLCFATVSAQMLYCAWENKKRRSGFRSERLIHGDEHRLGHRHPDFKYTL</sequence>
<evidence type="ECO:0000256" key="7">
    <source>
        <dbReference type="SAM" id="Phobius"/>
    </source>
</evidence>
<accession>A0ABR2XF71</accession>
<proteinExistence type="inferred from homology"/>
<dbReference type="Pfam" id="PF07690">
    <property type="entry name" value="MFS_1"/>
    <property type="match status" value="1"/>
</dbReference>
<keyword evidence="4 7" id="KW-0812">Transmembrane</keyword>
<dbReference type="InterPro" id="IPR020846">
    <property type="entry name" value="MFS_dom"/>
</dbReference>
<evidence type="ECO:0000256" key="5">
    <source>
        <dbReference type="ARBA" id="ARBA00022989"/>
    </source>
</evidence>
<evidence type="ECO:0000256" key="6">
    <source>
        <dbReference type="ARBA" id="ARBA00023136"/>
    </source>
</evidence>
<dbReference type="SUPFAM" id="SSF103473">
    <property type="entry name" value="MFS general substrate transporter"/>
    <property type="match status" value="1"/>
</dbReference>
<dbReference type="InterPro" id="IPR036259">
    <property type="entry name" value="MFS_trans_sf"/>
</dbReference>